<keyword evidence="2" id="KW-0238">DNA-binding</keyword>
<keyword evidence="1" id="KW-0805">Transcription regulation</keyword>
<dbReference type="InterPro" id="IPR018060">
    <property type="entry name" value="HTH_AraC"/>
</dbReference>
<reference evidence="5" key="1">
    <citation type="submission" date="2024-06" db="EMBL/GenBank/DDBJ databases">
        <authorList>
            <person name="Coelho C."/>
            <person name="Bento M."/>
            <person name="Garcia E."/>
            <person name="Camelo A."/>
            <person name="Brandao I."/>
            <person name="Espirito Santo C."/>
            <person name="Trovao J."/>
            <person name="Verissimo A."/>
            <person name="Costa J."/>
            <person name="Tiago I."/>
        </authorList>
    </citation>
    <scope>NUCLEOTIDE SEQUENCE</scope>
    <source>
        <strain evidence="5">KWT182</strain>
    </source>
</reference>
<evidence type="ECO:0000256" key="2">
    <source>
        <dbReference type="ARBA" id="ARBA00023125"/>
    </source>
</evidence>
<protein>
    <submittedName>
        <fullName evidence="5">AraC family transcriptional regulator</fullName>
    </submittedName>
</protein>
<dbReference type="PROSITE" id="PS00041">
    <property type="entry name" value="HTH_ARAC_FAMILY_1"/>
    <property type="match status" value="1"/>
</dbReference>
<gene>
    <name evidence="5" type="ORF">ABK905_12955</name>
</gene>
<keyword evidence="3" id="KW-0804">Transcription</keyword>
<name>A0AAU7QFN7_9GAMM</name>
<sequence>MIFSSRMPLHAGAVRFHASRQADTGPLTDAPVIDIPCGDAFAVIVQLADFRLHKLWHDGRLVYSGGHVQQALAITDLTENWRCQHLSPFDNVRLVIPRPALEAFTDDSGQKTIARFNCPPGTTDPVMFHLSQALAPMMDMPGGASDFLIEHISLALLAHLTAAYGGAPPEWTRRKGRLAPWQEQRAKEYMLENMAKGVSLEQIAQECRLSRAHFARNFKNTTGTSAYAWLQKRRIAKAQELLAGGMQSLTQIALECGFTDQSHFCRVFKCMIGTPPGSWQRMRTSAKARPDDP</sequence>
<dbReference type="EMBL" id="CP157947">
    <property type="protein sequence ID" value="XBS71713.1"/>
    <property type="molecule type" value="Genomic_DNA"/>
</dbReference>
<dbReference type="InterPro" id="IPR009057">
    <property type="entry name" value="Homeodomain-like_sf"/>
</dbReference>
<dbReference type="SMART" id="SM00342">
    <property type="entry name" value="HTH_ARAC"/>
    <property type="match status" value="1"/>
</dbReference>
<evidence type="ECO:0000256" key="1">
    <source>
        <dbReference type="ARBA" id="ARBA00023015"/>
    </source>
</evidence>
<dbReference type="InterPro" id="IPR050204">
    <property type="entry name" value="AraC_XylS_family_regulators"/>
</dbReference>
<dbReference type="GO" id="GO:0043565">
    <property type="term" value="F:sequence-specific DNA binding"/>
    <property type="evidence" value="ECO:0007669"/>
    <property type="project" value="InterPro"/>
</dbReference>
<dbReference type="Gene3D" id="1.10.10.60">
    <property type="entry name" value="Homeodomain-like"/>
    <property type="match status" value="2"/>
</dbReference>
<feature type="domain" description="HTH araC/xylS-type" evidence="4">
    <location>
        <begin position="184"/>
        <end position="282"/>
    </location>
</feature>
<dbReference type="InterPro" id="IPR018062">
    <property type="entry name" value="HTH_AraC-typ_CS"/>
</dbReference>
<accession>A0AAU7QFN7</accession>
<dbReference type="GO" id="GO:0003700">
    <property type="term" value="F:DNA-binding transcription factor activity"/>
    <property type="evidence" value="ECO:0007669"/>
    <property type="project" value="InterPro"/>
</dbReference>
<dbReference type="SUPFAM" id="SSF46689">
    <property type="entry name" value="Homeodomain-like"/>
    <property type="match status" value="2"/>
</dbReference>
<organism evidence="5">
    <name type="scientific">Acerihabitans sp. KWT182</name>
    <dbReference type="NCBI Taxonomy" id="3157919"/>
    <lineage>
        <taxon>Bacteria</taxon>
        <taxon>Pseudomonadati</taxon>
        <taxon>Pseudomonadota</taxon>
        <taxon>Gammaproteobacteria</taxon>
        <taxon>Enterobacterales</taxon>
        <taxon>Pectobacteriaceae</taxon>
        <taxon>Acerihabitans</taxon>
    </lineage>
</organism>
<evidence type="ECO:0000313" key="5">
    <source>
        <dbReference type="EMBL" id="XBS71713.1"/>
    </source>
</evidence>
<dbReference type="PANTHER" id="PTHR46796:SF14">
    <property type="entry name" value="TRANSCRIPTIONAL REGULATORY PROTEIN"/>
    <property type="match status" value="1"/>
</dbReference>
<dbReference type="PROSITE" id="PS01124">
    <property type="entry name" value="HTH_ARAC_FAMILY_2"/>
    <property type="match status" value="1"/>
</dbReference>
<evidence type="ECO:0000259" key="4">
    <source>
        <dbReference type="PROSITE" id="PS01124"/>
    </source>
</evidence>
<proteinExistence type="predicted"/>
<dbReference type="AlphaFoldDB" id="A0AAU7QFN7"/>
<dbReference type="Pfam" id="PF12833">
    <property type="entry name" value="HTH_18"/>
    <property type="match status" value="1"/>
</dbReference>
<dbReference type="PANTHER" id="PTHR46796">
    <property type="entry name" value="HTH-TYPE TRANSCRIPTIONAL ACTIVATOR RHAS-RELATED"/>
    <property type="match status" value="1"/>
</dbReference>
<evidence type="ECO:0000256" key="3">
    <source>
        <dbReference type="ARBA" id="ARBA00023163"/>
    </source>
</evidence>